<dbReference type="SUPFAM" id="SSF52540">
    <property type="entry name" value="P-loop containing nucleoside triphosphate hydrolases"/>
    <property type="match status" value="1"/>
</dbReference>
<evidence type="ECO:0000313" key="9">
    <source>
        <dbReference type="Proteomes" id="UP000732858"/>
    </source>
</evidence>
<dbReference type="Gene3D" id="3.40.50.300">
    <property type="entry name" value="P-loop containing nucleotide triphosphate hydrolases"/>
    <property type="match status" value="1"/>
</dbReference>
<dbReference type="Proteomes" id="UP000732858">
    <property type="component" value="Unassembled WGS sequence"/>
</dbReference>
<evidence type="ECO:0000256" key="3">
    <source>
        <dbReference type="ARBA" id="ARBA00022801"/>
    </source>
</evidence>
<comment type="caution">
    <text evidence="8">The sequence shown here is derived from an EMBL/GenBank/DDBJ whole genome shotgun (WGS) entry which is preliminary data.</text>
</comment>
<reference evidence="8 10" key="1">
    <citation type="journal article" date="2021" name="Mol. Ecol.">
        <title>Polar bear-adapted Ursidibacter maritimus are remarkably conserved after generations in captivity.</title>
        <authorList>
            <person name="Espinosa-Gongora C."/>
            <person name="Hansen M.J."/>
            <person name="Bertelsen M.F."/>
            <person name="Bojesen A.M."/>
        </authorList>
    </citation>
    <scope>NUCLEOTIDE SEQUENCE</scope>
    <source>
        <strain evidence="8">Pb43105x</strain>
        <strain evidence="7 10">Pb43106</strain>
    </source>
</reference>
<proteinExistence type="predicted"/>
<dbReference type="RefSeq" id="WP_157402238.1">
    <property type="nucleotide sequence ID" value="NZ_JABULY010000002.1"/>
</dbReference>
<evidence type="ECO:0000256" key="5">
    <source>
        <dbReference type="ARBA" id="ARBA00023136"/>
    </source>
</evidence>
<evidence type="ECO:0000313" key="10">
    <source>
        <dbReference type="Proteomes" id="UP001196379"/>
    </source>
</evidence>
<dbReference type="Pfam" id="PF00350">
    <property type="entry name" value="Dynamin_N"/>
    <property type="match status" value="1"/>
</dbReference>
<keyword evidence="4" id="KW-0342">GTP-binding</keyword>
<accession>A0A949SXH0</accession>
<dbReference type="GO" id="GO:0003924">
    <property type="term" value="F:GTPase activity"/>
    <property type="evidence" value="ECO:0007669"/>
    <property type="project" value="InterPro"/>
</dbReference>
<dbReference type="AlphaFoldDB" id="A0A949SXH0"/>
<keyword evidence="3" id="KW-0378">Hydrolase</keyword>
<sequence>MSKNLFDVVVIATMSAGKSTVINALLGKELLHSANQATTATITRIHDQDHLPFFSGSAYSYQNELLEESHKIDADTMKKWNADPNIKLIDIAGDIQALHNDAMDIVIYDTPGPNNSQDESHENLTMEVINDGNYGLILYVLNATQLGVNDDKSLLEKIQATLEKDPHKQIIFLLNKADCLDEEKGERLDKVVANAQKYLINIGFNKPTIIPTAAHYALILQKMLNNTPLTRTERADVNIALNSLNDNLIIASTIETTQKLKILNKLKKTKAVGRVKFANGTITKQRLSKSIMRTGFGVVQYLLQQRLSKTPF</sequence>
<keyword evidence="2" id="KW-0547">Nucleotide-binding</keyword>
<dbReference type="Proteomes" id="UP001196379">
    <property type="component" value="Unassembled WGS sequence"/>
</dbReference>
<evidence type="ECO:0000256" key="4">
    <source>
        <dbReference type="ARBA" id="ARBA00023134"/>
    </source>
</evidence>
<dbReference type="EMBL" id="JABUMC010000002">
    <property type="protein sequence ID" value="MBV6545958.1"/>
    <property type="molecule type" value="Genomic_DNA"/>
</dbReference>
<dbReference type="PANTHER" id="PTHR10465:SF0">
    <property type="entry name" value="SARCALUMENIN"/>
    <property type="match status" value="1"/>
</dbReference>
<gene>
    <name evidence="7" type="ORF">HT657_04975</name>
    <name evidence="8" type="ORF">HT672_01365</name>
</gene>
<dbReference type="EMBL" id="JABULY010000002">
    <property type="protein sequence ID" value="MBV6531494.1"/>
    <property type="molecule type" value="Genomic_DNA"/>
</dbReference>
<evidence type="ECO:0000256" key="1">
    <source>
        <dbReference type="ARBA" id="ARBA00004370"/>
    </source>
</evidence>
<dbReference type="GO" id="GO:0005525">
    <property type="term" value="F:GTP binding"/>
    <property type="evidence" value="ECO:0007669"/>
    <property type="project" value="UniProtKB-KW"/>
</dbReference>
<feature type="domain" description="Dynamin N-terminal" evidence="6">
    <location>
        <begin position="8"/>
        <end position="176"/>
    </location>
</feature>
<comment type="subcellular location">
    <subcellularLocation>
        <location evidence="1">Membrane</location>
    </subcellularLocation>
</comment>
<keyword evidence="5" id="KW-0472">Membrane</keyword>
<dbReference type="GeneID" id="65548000"/>
<evidence type="ECO:0000313" key="8">
    <source>
        <dbReference type="EMBL" id="MBV6545958.1"/>
    </source>
</evidence>
<evidence type="ECO:0000313" key="7">
    <source>
        <dbReference type="EMBL" id="MBV6531494.1"/>
    </source>
</evidence>
<protein>
    <submittedName>
        <fullName evidence="8">Dynamin family protein</fullName>
    </submittedName>
</protein>
<dbReference type="InterPro" id="IPR027094">
    <property type="entry name" value="Mitofusin_fam"/>
</dbReference>
<dbReference type="InterPro" id="IPR045063">
    <property type="entry name" value="Dynamin_N"/>
</dbReference>
<dbReference type="GO" id="GO:0008053">
    <property type="term" value="P:mitochondrial fusion"/>
    <property type="evidence" value="ECO:0007669"/>
    <property type="project" value="TreeGrafter"/>
</dbReference>
<name>A0A949SXH0_9PAST</name>
<dbReference type="PANTHER" id="PTHR10465">
    <property type="entry name" value="TRANSMEMBRANE GTPASE FZO1"/>
    <property type="match status" value="1"/>
</dbReference>
<dbReference type="InterPro" id="IPR027417">
    <property type="entry name" value="P-loop_NTPase"/>
</dbReference>
<keyword evidence="10" id="KW-1185">Reference proteome</keyword>
<evidence type="ECO:0000259" key="6">
    <source>
        <dbReference type="Pfam" id="PF00350"/>
    </source>
</evidence>
<dbReference type="GO" id="GO:0016020">
    <property type="term" value="C:membrane"/>
    <property type="evidence" value="ECO:0007669"/>
    <property type="project" value="UniProtKB-SubCell"/>
</dbReference>
<dbReference type="OrthoDB" id="9816479at2"/>
<organism evidence="8 9">
    <name type="scientific">Ursidibacter maritimus</name>
    <dbReference type="NCBI Taxonomy" id="1331689"/>
    <lineage>
        <taxon>Bacteria</taxon>
        <taxon>Pseudomonadati</taxon>
        <taxon>Pseudomonadota</taxon>
        <taxon>Gammaproteobacteria</taxon>
        <taxon>Pasteurellales</taxon>
        <taxon>Pasteurellaceae</taxon>
        <taxon>Ursidibacter</taxon>
    </lineage>
</organism>
<evidence type="ECO:0000256" key="2">
    <source>
        <dbReference type="ARBA" id="ARBA00022741"/>
    </source>
</evidence>